<accession>A0ABV9NI80</accession>
<keyword evidence="3" id="KW-1185">Reference proteome</keyword>
<proteinExistence type="predicted"/>
<organism evidence="2 3">
    <name type="scientific">Coralloluteibacterium thermophilum</name>
    <dbReference type="NCBI Taxonomy" id="2707049"/>
    <lineage>
        <taxon>Bacteria</taxon>
        <taxon>Pseudomonadati</taxon>
        <taxon>Pseudomonadota</taxon>
        <taxon>Gammaproteobacteria</taxon>
        <taxon>Lysobacterales</taxon>
        <taxon>Lysobacteraceae</taxon>
        <taxon>Coralloluteibacterium</taxon>
    </lineage>
</organism>
<keyword evidence="1" id="KW-1133">Transmembrane helix</keyword>
<evidence type="ECO:0000256" key="1">
    <source>
        <dbReference type="SAM" id="Phobius"/>
    </source>
</evidence>
<evidence type="ECO:0000313" key="3">
    <source>
        <dbReference type="Proteomes" id="UP001595892"/>
    </source>
</evidence>
<dbReference type="Proteomes" id="UP001595892">
    <property type="component" value="Unassembled WGS sequence"/>
</dbReference>
<feature type="transmembrane region" description="Helical" evidence="1">
    <location>
        <begin position="28"/>
        <end position="48"/>
    </location>
</feature>
<dbReference type="RefSeq" id="WP_377003281.1">
    <property type="nucleotide sequence ID" value="NZ_JBHSGG010000007.1"/>
</dbReference>
<comment type="caution">
    <text evidence="2">The sequence shown here is derived from an EMBL/GenBank/DDBJ whole genome shotgun (WGS) entry which is preliminary data.</text>
</comment>
<protein>
    <submittedName>
        <fullName evidence="2">Uncharacterized protein</fullName>
    </submittedName>
</protein>
<dbReference type="EMBL" id="JBHSGG010000007">
    <property type="protein sequence ID" value="MFC4727259.1"/>
    <property type="molecule type" value="Genomic_DNA"/>
</dbReference>
<keyword evidence="1" id="KW-0812">Transmembrane</keyword>
<evidence type="ECO:0000313" key="2">
    <source>
        <dbReference type="EMBL" id="MFC4727259.1"/>
    </source>
</evidence>
<feature type="transmembrane region" description="Helical" evidence="1">
    <location>
        <begin position="6"/>
        <end position="21"/>
    </location>
</feature>
<keyword evidence="1" id="KW-0472">Membrane</keyword>
<gene>
    <name evidence="2" type="ORF">ACFO3Q_03635</name>
</gene>
<name>A0ABV9NI80_9GAMM</name>
<reference evidence="3" key="1">
    <citation type="journal article" date="2019" name="Int. J. Syst. Evol. Microbiol.">
        <title>The Global Catalogue of Microorganisms (GCM) 10K type strain sequencing project: providing services to taxonomists for standard genome sequencing and annotation.</title>
        <authorList>
            <consortium name="The Broad Institute Genomics Platform"/>
            <consortium name="The Broad Institute Genome Sequencing Center for Infectious Disease"/>
            <person name="Wu L."/>
            <person name="Ma J."/>
        </authorList>
    </citation>
    <scope>NUCLEOTIDE SEQUENCE [LARGE SCALE GENOMIC DNA]</scope>
    <source>
        <strain evidence="3">CGMCC 1.13574</strain>
    </source>
</reference>
<sequence length="57" mass="6171">MDWMEGVLMLGALGVLIFGFVRNDRRILLAAGLVLFLGGTVGDVVQGFEQGYRDAGR</sequence>